<reference evidence="1 2" key="1">
    <citation type="submission" date="2018-09" db="EMBL/GenBank/DDBJ databases">
        <title>YIM 75507 draft genome.</title>
        <authorList>
            <person name="Tang S."/>
            <person name="Feng Y."/>
        </authorList>
    </citation>
    <scope>NUCLEOTIDE SEQUENCE [LARGE SCALE GENOMIC DNA]</scope>
    <source>
        <strain evidence="1 2">YIM 75507</strain>
    </source>
</reference>
<accession>A0A3A4AZW2</accession>
<dbReference type="EMBL" id="QZEY01000001">
    <property type="protein sequence ID" value="RJL35937.1"/>
    <property type="molecule type" value="Genomic_DNA"/>
</dbReference>
<proteinExistence type="predicted"/>
<dbReference type="CDD" id="cd14728">
    <property type="entry name" value="Ere-like"/>
    <property type="match status" value="1"/>
</dbReference>
<keyword evidence="2" id="KW-1185">Reference proteome</keyword>
<gene>
    <name evidence="1" type="ORF">D5H75_03985</name>
</gene>
<organism evidence="1 2">
    <name type="scientific">Bailinhaonella thermotolerans</name>
    <dbReference type="NCBI Taxonomy" id="1070861"/>
    <lineage>
        <taxon>Bacteria</taxon>
        <taxon>Bacillati</taxon>
        <taxon>Actinomycetota</taxon>
        <taxon>Actinomycetes</taxon>
        <taxon>Streptosporangiales</taxon>
        <taxon>Streptosporangiaceae</taxon>
        <taxon>Bailinhaonella</taxon>
    </lineage>
</organism>
<dbReference type="AlphaFoldDB" id="A0A3A4AZW2"/>
<dbReference type="GO" id="GO:0046677">
    <property type="term" value="P:response to antibiotic"/>
    <property type="evidence" value="ECO:0007669"/>
    <property type="project" value="InterPro"/>
</dbReference>
<dbReference type="PIRSF" id="PIRSF036794">
    <property type="entry name" value="UCP_erythr_ester"/>
    <property type="match status" value="1"/>
</dbReference>
<dbReference type="InterPro" id="IPR052036">
    <property type="entry name" value="Hydrolase/PRTase-associated"/>
</dbReference>
<name>A0A3A4AZW2_9ACTN</name>
<protein>
    <submittedName>
        <fullName evidence="1">Erythromycin esterase family protein</fullName>
    </submittedName>
</protein>
<dbReference type="InterPro" id="IPR007815">
    <property type="entry name" value="Emycin_Estase"/>
</dbReference>
<comment type="caution">
    <text evidence="1">The sequence shown here is derived from an EMBL/GenBank/DDBJ whole genome shotgun (WGS) entry which is preliminary data.</text>
</comment>
<evidence type="ECO:0000313" key="1">
    <source>
        <dbReference type="EMBL" id="RJL35937.1"/>
    </source>
</evidence>
<dbReference type="SUPFAM" id="SSF159501">
    <property type="entry name" value="EreA/ChaN-like"/>
    <property type="match status" value="1"/>
</dbReference>
<dbReference type="Gene3D" id="3.30.1870.10">
    <property type="entry name" value="EreA-like, domain 2"/>
    <property type="match status" value="1"/>
</dbReference>
<dbReference type="InterPro" id="IPR014622">
    <property type="entry name" value="UCP036794_erythomycin"/>
</dbReference>
<dbReference type="PANTHER" id="PTHR31299:SF0">
    <property type="entry name" value="ESTERASE, PUTATIVE (AFU_ORTHOLOGUE AFUA_1G05850)-RELATED"/>
    <property type="match status" value="1"/>
</dbReference>
<dbReference type="Pfam" id="PF05139">
    <property type="entry name" value="Erythro_esteras"/>
    <property type="match status" value="1"/>
</dbReference>
<dbReference type="PANTHER" id="PTHR31299">
    <property type="entry name" value="ESTERASE, PUTATIVE (AFU_ORTHOLOGUE AFUA_1G05850)-RELATED"/>
    <property type="match status" value="1"/>
</dbReference>
<dbReference type="Proteomes" id="UP000265768">
    <property type="component" value="Unassembled WGS sequence"/>
</dbReference>
<dbReference type="Gene3D" id="1.20.1440.30">
    <property type="entry name" value="Biosynthetic Protein domain"/>
    <property type="match status" value="1"/>
</dbReference>
<sequence>MAAARTAADGDVVRWIDANAVRPARIDAEGPVDDLGALRRIVGGAKVVGLGEPSHGAHEQVTVRHRVIRYLVERMGFRTVAWEESWGSGVAVDRYVVSGEGDAREVVSRMGFQWRGEAMLGLVRWMREFNRGRPAHDRVRFVGADVMELRAIPFDEVTRYVRDVAPGRLAELRRHLDPIAYRGTPEDHFRWYFGQSEEARKGFAEDARAVVALVTSLPEGPSRIGREDAVRHARSILGFYESYVERLEDVAAPVRDRHIARILTEWQGRTGHRVAYGAANVHTTASPRVTWRFPPDPVPKEDKTMAGGHLRAHYGRSYVSIGTVSHAGRILGGWENGPPSVFTVPPPGPALVDHTLGQARHRDYLLDLRAKAPEPVRRWLRGPATMRIIGTAYDVARDADYTMRVPSWSAGFDAVLHLAATTPTRLLPR</sequence>
<evidence type="ECO:0000313" key="2">
    <source>
        <dbReference type="Proteomes" id="UP000265768"/>
    </source>
</evidence>
<dbReference type="Gene3D" id="3.40.1660.10">
    <property type="entry name" value="EreA-like (biosynthetic domain)"/>
    <property type="match status" value="1"/>
</dbReference>